<sequence length="114" mass="12762">MNINEETQKGAMQGTGAHFFLVVNLSDAPLSGRVMWQSASHEVALDVEGLAPGGVSRLQPFYPSGGHNDYWHWSQKGRKYQLNCYDRDRYAVVTISNYGIGVLPSETSPDSWKW</sequence>
<gene>
    <name evidence="1" type="ORF">SAMN02745887_01903</name>
</gene>
<accession>A0A1K2HHI1</accession>
<reference evidence="1 2" key="1">
    <citation type="submission" date="2016-11" db="EMBL/GenBank/DDBJ databases">
        <authorList>
            <person name="Jaros S."/>
            <person name="Januszkiewicz K."/>
            <person name="Wedrychowicz H."/>
        </authorList>
    </citation>
    <scope>NUCLEOTIDE SEQUENCE [LARGE SCALE GENOMIC DNA]</scope>
    <source>
        <strain evidence="1 2">DSM 18899</strain>
    </source>
</reference>
<evidence type="ECO:0000313" key="2">
    <source>
        <dbReference type="Proteomes" id="UP000186513"/>
    </source>
</evidence>
<dbReference type="AlphaFoldDB" id="A0A1K2HHI1"/>
<dbReference type="RefSeq" id="WP_072428404.1">
    <property type="nucleotide sequence ID" value="NZ_FPKR01000006.1"/>
</dbReference>
<proteinExistence type="predicted"/>
<dbReference type="OrthoDB" id="8238364at2"/>
<evidence type="ECO:0000313" key="1">
    <source>
        <dbReference type="EMBL" id="SFZ76173.1"/>
    </source>
</evidence>
<keyword evidence="2" id="KW-1185">Reference proteome</keyword>
<dbReference type="Proteomes" id="UP000186513">
    <property type="component" value="Unassembled WGS sequence"/>
</dbReference>
<name>A0A1K2HHI1_9NEIS</name>
<protein>
    <submittedName>
        <fullName evidence="1">Uncharacterized protein</fullName>
    </submittedName>
</protein>
<organism evidence="1 2">
    <name type="scientific">Chitinimonas taiwanensis DSM 18899</name>
    <dbReference type="NCBI Taxonomy" id="1121279"/>
    <lineage>
        <taxon>Bacteria</taxon>
        <taxon>Pseudomonadati</taxon>
        <taxon>Pseudomonadota</taxon>
        <taxon>Betaproteobacteria</taxon>
        <taxon>Neisseriales</taxon>
        <taxon>Chitinibacteraceae</taxon>
        <taxon>Chitinimonas</taxon>
    </lineage>
</organism>
<dbReference type="EMBL" id="FPKR01000006">
    <property type="protein sequence ID" value="SFZ76173.1"/>
    <property type="molecule type" value="Genomic_DNA"/>
</dbReference>